<evidence type="ECO:0000313" key="11">
    <source>
        <dbReference type="EMBL" id="KAG2189203.1"/>
    </source>
</evidence>
<dbReference type="PROSITE" id="PS50199">
    <property type="entry name" value="ZF_RANBP2_2"/>
    <property type="match status" value="1"/>
</dbReference>
<dbReference type="GO" id="GO:0008270">
    <property type="term" value="F:zinc ion binding"/>
    <property type="evidence" value="ECO:0007669"/>
    <property type="project" value="UniProtKB-KW"/>
</dbReference>
<dbReference type="GO" id="GO:0005634">
    <property type="term" value="C:nucleus"/>
    <property type="evidence" value="ECO:0007669"/>
    <property type="project" value="UniProtKB-SubCell"/>
</dbReference>
<keyword evidence="3 7" id="KW-0863">Zinc-finger</keyword>
<gene>
    <name evidence="11" type="ORF">INT44_004345</name>
</gene>
<keyword evidence="5" id="KW-0539">Nucleus</keyword>
<evidence type="ECO:0000259" key="9">
    <source>
        <dbReference type="PROSITE" id="PS50102"/>
    </source>
</evidence>
<dbReference type="AlphaFoldDB" id="A0A8H7URC0"/>
<keyword evidence="4" id="KW-0862">Zinc</keyword>
<evidence type="ECO:0000256" key="5">
    <source>
        <dbReference type="ARBA" id="ARBA00023242"/>
    </source>
</evidence>
<comment type="subcellular location">
    <subcellularLocation>
        <location evidence="1">Nucleus</location>
    </subcellularLocation>
</comment>
<name>A0A8H7URC0_9FUNG</name>
<dbReference type="PROSITE" id="PS50102">
    <property type="entry name" value="RRM"/>
    <property type="match status" value="2"/>
</dbReference>
<dbReference type="InterPro" id="IPR036443">
    <property type="entry name" value="Znf_RanBP2_sf"/>
</dbReference>
<evidence type="ECO:0000256" key="2">
    <source>
        <dbReference type="ARBA" id="ARBA00022723"/>
    </source>
</evidence>
<dbReference type="SMART" id="SM00360">
    <property type="entry name" value="RRM"/>
    <property type="match status" value="2"/>
</dbReference>
<feature type="domain" description="RanBP2-type" evidence="10">
    <location>
        <begin position="207"/>
        <end position="237"/>
    </location>
</feature>
<feature type="compositionally biased region" description="Basic residues" evidence="8">
    <location>
        <begin position="13"/>
        <end position="23"/>
    </location>
</feature>
<dbReference type="SUPFAM" id="SSF90209">
    <property type="entry name" value="Ran binding protein zinc finger-like"/>
    <property type="match status" value="1"/>
</dbReference>
<dbReference type="InterPro" id="IPR000504">
    <property type="entry name" value="RRM_dom"/>
</dbReference>
<dbReference type="InterPro" id="IPR001876">
    <property type="entry name" value="Znf_RanBP2"/>
</dbReference>
<dbReference type="Gene3D" id="3.30.70.330">
    <property type="match status" value="2"/>
</dbReference>
<feature type="compositionally biased region" description="Basic and acidic residues" evidence="8">
    <location>
        <begin position="37"/>
        <end position="101"/>
    </location>
</feature>
<feature type="region of interest" description="Disordered" evidence="8">
    <location>
        <begin position="387"/>
        <end position="445"/>
    </location>
</feature>
<dbReference type="EMBL" id="JAEPRA010000001">
    <property type="protein sequence ID" value="KAG2189203.1"/>
    <property type="molecule type" value="Genomic_DNA"/>
</dbReference>
<sequence length="445" mass="51393">MHPRDHPREHSRYQPRRRSRSPHSRYSPPPHPRSGPHRYDDRPGGGYDRYDDRPHYGSQHPRDHDRHFDRWDDGRDSWRENPRHDNHYRGDDRHRRPDRVEEGISAPNINVVLRGLPDNYLEQDIEKALVDMEASIDQVTLIKDRETDQATHPSLCIFQFIGESRKFAFVKFTSVGHAEEFVTKNYPFIFMDRQRVRIDFSRKEAKQEGTGWRCVKCGKVNDEMRRNCLECRMVNPNPSLPVQRPTDPETFTINDGLRDMSAVPSHLLLIRGLDQLTTKDTILNIVADAAGFRRALLIRERLTQMSSGFAFLEFWKPADATRALSKIGNRVKVDNATTTLTYGEVASFLPAYVSSQWTIPSHFAGGLSEYRDPSLYCEIVEITPPAESENTNHEVIRTSTEKTKQKSAPNKEEDDLDAFYADMNSILDDEEDEESIFSVPKPKSA</sequence>
<feature type="domain" description="RRM" evidence="9">
    <location>
        <begin position="109"/>
        <end position="203"/>
    </location>
</feature>
<dbReference type="GO" id="GO:0000398">
    <property type="term" value="P:mRNA splicing, via spliceosome"/>
    <property type="evidence" value="ECO:0007669"/>
    <property type="project" value="TreeGrafter"/>
</dbReference>
<comment type="caution">
    <text evidence="11">The sequence shown here is derived from an EMBL/GenBank/DDBJ whole genome shotgun (WGS) entry which is preliminary data.</text>
</comment>
<dbReference type="OrthoDB" id="439808at2759"/>
<feature type="region of interest" description="Disordered" evidence="8">
    <location>
        <begin position="1"/>
        <end position="101"/>
    </location>
</feature>
<feature type="compositionally biased region" description="Basic and acidic residues" evidence="8">
    <location>
        <begin position="390"/>
        <end position="404"/>
    </location>
</feature>
<dbReference type="PANTHER" id="PTHR13948:SF3">
    <property type="entry name" value="FI21118P1"/>
    <property type="match status" value="1"/>
</dbReference>
<dbReference type="PANTHER" id="PTHR13948">
    <property type="entry name" value="RNA-BINDING PROTEIN"/>
    <property type="match status" value="1"/>
</dbReference>
<accession>A0A8H7URC0</accession>
<reference evidence="11" key="1">
    <citation type="submission" date="2020-12" db="EMBL/GenBank/DDBJ databases">
        <title>Metabolic potential, ecology and presence of endohyphal bacteria is reflected in genomic diversity of Mucoromycotina.</title>
        <authorList>
            <person name="Muszewska A."/>
            <person name="Okrasinska A."/>
            <person name="Steczkiewicz K."/>
            <person name="Drgas O."/>
            <person name="Orlowska M."/>
            <person name="Perlinska-Lenart U."/>
            <person name="Aleksandrzak-Piekarczyk T."/>
            <person name="Szatraj K."/>
            <person name="Zielenkiewicz U."/>
            <person name="Pilsyk S."/>
            <person name="Malc E."/>
            <person name="Mieczkowski P."/>
            <person name="Kruszewska J.S."/>
            <person name="Biernat P."/>
            <person name="Pawlowska J."/>
        </authorList>
    </citation>
    <scope>NUCLEOTIDE SEQUENCE</scope>
    <source>
        <strain evidence="11">WA0000051536</strain>
    </source>
</reference>
<protein>
    <submittedName>
        <fullName evidence="11">Uncharacterized protein</fullName>
    </submittedName>
</protein>
<evidence type="ECO:0000259" key="10">
    <source>
        <dbReference type="PROSITE" id="PS50199"/>
    </source>
</evidence>
<proteinExistence type="predicted"/>
<keyword evidence="6" id="KW-0694">RNA-binding</keyword>
<organism evidence="11 12">
    <name type="scientific">Umbelopsis vinacea</name>
    <dbReference type="NCBI Taxonomy" id="44442"/>
    <lineage>
        <taxon>Eukaryota</taxon>
        <taxon>Fungi</taxon>
        <taxon>Fungi incertae sedis</taxon>
        <taxon>Mucoromycota</taxon>
        <taxon>Mucoromycotina</taxon>
        <taxon>Umbelopsidomycetes</taxon>
        <taxon>Umbelopsidales</taxon>
        <taxon>Umbelopsidaceae</taxon>
        <taxon>Umbelopsis</taxon>
    </lineage>
</organism>
<evidence type="ECO:0000313" key="12">
    <source>
        <dbReference type="Proteomes" id="UP000612746"/>
    </source>
</evidence>
<dbReference type="SUPFAM" id="SSF54928">
    <property type="entry name" value="RNA-binding domain, RBD"/>
    <property type="match status" value="1"/>
</dbReference>
<keyword evidence="12" id="KW-1185">Reference proteome</keyword>
<dbReference type="Pfam" id="PF00076">
    <property type="entry name" value="RRM_1"/>
    <property type="match status" value="1"/>
</dbReference>
<dbReference type="PROSITE" id="PS01358">
    <property type="entry name" value="ZF_RANBP2_1"/>
    <property type="match status" value="1"/>
</dbReference>
<evidence type="ECO:0000256" key="1">
    <source>
        <dbReference type="ARBA" id="ARBA00004123"/>
    </source>
</evidence>
<feature type="domain" description="RRM" evidence="9">
    <location>
        <begin position="266"/>
        <end position="338"/>
    </location>
</feature>
<feature type="compositionally biased region" description="Basic and acidic residues" evidence="8">
    <location>
        <begin position="1"/>
        <end position="12"/>
    </location>
</feature>
<evidence type="ECO:0000256" key="4">
    <source>
        <dbReference type="ARBA" id="ARBA00022833"/>
    </source>
</evidence>
<evidence type="ECO:0000256" key="6">
    <source>
        <dbReference type="PROSITE-ProRule" id="PRU00176"/>
    </source>
</evidence>
<dbReference type="InterPro" id="IPR012677">
    <property type="entry name" value="Nucleotide-bd_a/b_plait_sf"/>
</dbReference>
<evidence type="ECO:0000256" key="8">
    <source>
        <dbReference type="SAM" id="MobiDB-lite"/>
    </source>
</evidence>
<dbReference type="InterPro" id="IPR035979">
    <property type="entry name" value="RBD_domain_sf"/>
</dbReference>
<dbReference type="GO" id="GO:0003723">
    <property type="term" value="F:RNA binding"/>
    <property type="evidence" value="ECO:0007669"/>
    <property type="project" value="UniProtKB-UniRule"/>
</dbReference>
<evidence type="ECO:0000256" key="7">
    <source>
        <dbReference type="PROSITE-ProRule" id="PRU00322"/>
    </source>
</evidence>
<keyword evidence="2" id="KW-0479">Metal-binding</keyword>
<evidence type="ECO:0000256" key="3">
    <source>
        <dbReference type="ARBA" id="ARBA00022771"/>
    </source>
</evidence>
<dbReference type="Proteomes" id="UP000612746">
    <property type="component" value="Unassembled WGS sequence"/>
</dbReference>